<dbReference type="HOGENOM" id="CLU_093303_0_0_1"/>
<sequence>MLVPEAELPVQAAAPAPALALDLTVEEIQQIRARVGAVTTALEAIRQALDLAVGLIGEEICAAEILDDYMLDALVHAGQAPLLDATLDAAARIFATVSSGAPLLPGSILNAGNLISATYDIVDQPPDPPTPDGLLNDAITDLQAAFAVEGLLTDVGNHFLQCAEYLHVHPVDGDPTWLAWTGHAQRANHSAAEALARLNVVAWEAMDAMELIRSHCLVQSPERNEHMGELERCLLTAIKYVDKALVAVDLVDDEVESMNQTLHQAIDDANIPMANGWA</sequence>
<reference evidence="1" key="1">
    <citation type="submission" date="2015-04" db="UniProtKB">
        <authorList>
            <consortium name="EnsemblPlants"/>
        </authorList>
    </citation>
    <scope>IDENTIFICATION</scope>
</reference>
<dbReference type="Proteomes" id="UP000026962">
    <property type="component" value="Chromosome 3"/>
</dbReference>
<accession>A0A0E0KF42</accession>
<name>A0A0E0KF42_ORYPU</name>
<reference evidence="1" key="2">
    <citation type="submission" date="2018-05" db="EMBL/GenBank/DDBJ databases">
        <title>OpunRS2 (Oryza punctata Reference Sequence Version 2).</title>
        <authorList>
            <person name="Zhang J."/>
            <person name="Kudrna D."/>
            <person name="Lee S."/>
            <person name="Talag J."/>
            <person name="Welchert J."/>
            <person name="Wing R.A."/>
        </authorList>
    </citation>
    <scope>NUCLEOTIDE SEQUENCE [LARGE SCALE GENOMIC DNA]</scope>
</reference>
<dbReference type="Gramene" id="OPUNC03G20430.1">
    <property type="protein sequence ID" value="OPUNC03G20430.1"/>
    <property type="gene ID" value="OPUNC03G20430"/>
</dbReference>
<organism evidence="1">
    <name type="scientific">Oryza punctata</name>
    <name type="common">Red rice</name>
    <dbReference type="NCBI Taxonomy" id="4537"/>
    <lineage>
        <taxon>Eukaryota</taxon>
        <taxon>Viridiplantae</taxon>
        <taxon>Streptophyta</taxon>
        <taxon>Embryophyta</taxon>
        <taxon>Tracheophyta</taxon>
        <taxon>Spermatophyta</taxon>
        <taxon>Magnoliopsida</taxon>
        <taxon>Liliopsida</taxon>
        <taxon>Poales</taxon>
        <taxon>Poaceae</taxon>
        <taxon>BOP clade</taxon>
        <taxon>Oryzoideae</taxon>
        <taxon>Oryzeae</taxon>
        <taxon>Oryzinae</taxon>
        <taxon>Oryza</taxon>
    </lineage>
</organism>
<evidence type="ECO:0000313" key="2">
    <source>
        <dbReference type="Proteomes" id="UP000026962"/>
    </source>
</evidence>
<protein>
    <submittedName>
        <fullName evidence="1">Uncharacterized protein</fullName>
    </submittedName>
</protein>
<evidence type="ECO:0000313" key="1">
    <source>
        <dbReference type="EnsemblPlants" id="OPUNC03G20430.1"/>
    </source>
</evidence>
<dbReference type="OMA" id="FHHCAAY"/>
<dbReference type="AlphaFoldDB" id="A0A0E0KF42"/>
<proteinExistence type="predicted"/>
<keyword evidence="2" id="KW-1185">Reference proteome</keyword>
<dbReference type="EnsemblPlants" id="OPUNC03G20430.1">
    <property type="protein sequence ID" value="OPUNC03G20430.1"/>
    <property type="gene ID" value="OPUNC03G20430"/>
</dbReference>